<evidence type="ECO:0000313" key="3">
    <source>
        <dbReference type="Proteomes" id="UP000824998"/>
    </source>
</evidence>
<reference evidence="2" key="1">
    <citation type="journal article" date="2021" name="IMA Fungus">
        <title>Genomic characterization of three marine fungi, including Emericellopsis atlantica sp. nov. with signatures of a generalist lifestyle and marine biomass degradation.</title>
        <authorList>
            <person name="Hagestad O.C."/>
            <person name="Hou L."/>
            <person name="Andersen J.H."/>
            <person name="Hansen E.H."/>
            <person name="Altermark B."/>
            <person name="Li C."/>
            <person name="Kuhnert E."/>
            <person name="Cox R.J."/>
            <person name="Crous P.W."/>
            <person name="Spatafora J.W."/>
            <person name="Lail K."/>
            <person name="Amirebrahimi M."/>
            <person name="Lipzen A."/>
            <person name="Pangilinan J."/>
            <person name="Andreopoulos W."/>
            <person name="Hayes R.D."/>
            <person name="Ng V."/>
            <person name="Grigoriev I.V."/>
            <person name="Jackson S.A."/>
            <person name="Sutton T.D.S."/>
            <person name="Dobson A.D.W."/>
            <person name="Rama T."/>
        </authorList>
    </citation>
    <scope>NUCLEOTIDE SEQUENCE</scope>
    <source>
        <strain evidence="2">TRa018bII</strain>
    </source>
</reference>
<keyword evidence="3" id="KW-1185">Reference proteome</keyword>
<evidence type="ECO:0000313" key="2">
    <source>
        <dbReference type="EMBL" id="KAG9238535.1"/>
    </source>
</evidence>
<sequence>MENQEAFLESLQQVRKYLQPYIKQRQDASQIRRILASHLNANLYSGESEPAPQPLSLVQSTYDSGTSSHGFRGVQKEYLRCARSNMKARREYSQIRRAHQSSQDPTALHSAPEAPSNESITSFLELVKQQQKNDVLRVSQDYINTLAKKPASDSQHLDPQVVLKNSERLPQCPPEVLQLAAPKDRTEIVDLQGLLEKLEKSVLRAKMLLKREQKLLSKFRSEHGNPTPNYTCRIQALGTTRNELISWIETELSEAAETSPESEGNDITSAHERGQDHVNSHLMMISRQYSQYAKTRHSLVAAASGHLPLPHSALENAQQLPEDVIQSRVINFGSQITHPYLNELLYITNQQKALVQQKSQLTISFARQLKEASQVLDRLEDESHLLPAYPIPANALSRRVIEGTGNFGELSSYEKPDSSRQVRGWTYASQASATAIKVAILEKLEEGSMAIDATRNSYNDIRLLLGERFDDQQDMEKHIDLREHSEQRMKDVWAKIDGSLGAIKHEGIDIN</sequence>
<organism evidence="2 3">
    <name type="scientific">Amylocarpus encephaloides</name>
    <dbReference type="NCBI Taxonomy" id="45428"/>
    <lineage>
        <taxon>Eukaryota</taxon>
        <taxon>Fungi</taxon>
        <taxon>Dikarya</taxon>
        <taxon>Ascomycota</taxon>
        <taxon>Pezizomycotina</taxon>
        <taxon>Leotiomycetes</taxon>
        <taxon>Helotiales</taxon>
        <taxon>Helotiales incertae sedis</taxon>
        <taxon>Amylocarpus</taxon>
    </lineage>
</organism>
<dbReference type="Proteomes" id="UP000824998">
    <property type="component" value="Unassembled WGS sequence"/>
</dbReference>
<protein>
    <submittedName>
        <fullName evidence="2">Uncharacterized protein</fullName>
    </submittedName>
</protein>
<proteinExistence type="predicted"/>
<dbReference type="EMBL" id="MU251368">
    <property type="protein sequence ID" value="KAG9238535.1"/>
    <property type="molecule type" value="Genomic_DNA"/>
</dbReference>
<accession>A0A9P7YSQ4</accession>
<gene>
    <name evidence="2" type="ORF">BJ875DRAFT_450549</name>
</gene>
<dbReference type="OrthoDB" id="5402392at2759"/>
<evidence type="ECO:0000256" key="1">
    <source>
        <dbReference type="SAM" id="MobiDB-lite"/>
    </source>
</evidence>
<name>A0A9P7YSQ4_9HELO</name>
<dbReference type="AlphaFoldDB" id="A0A9P7YSQ4"/>
<comment type="caution">
    <text evidence="2">The sequence shown here is derived from an EMBL/GenBank/DDBJ whole genome shotgun (WGS) entry which is preliminary data.</text>
</comment>
<feature type="region of interest" description="Disordered" evidence="1">
    <location>
        <begin position="90"/>
        <end position="115"/>
    </location>
</feature>